<feature type="non-terminal residue" evidence="1">
    <location>
        <position position="116"/>
    </location>
</feature>
<proteinExistence type="predicted"/>
<organism evidence="1">
    <name type="scientific">hydrothermal vent metagenome</name>
    <dbReference type="NCBI Taxonomy" id="652676"/>
    <lineage>
        <taxon>unclassified sequences</taxon>
        <taxon>metagenomes</taxon>
        <taxon>ecological metagenomes</taxon>
    </lineage>
</organism>
<dbReference type="EMBL" id="UOEL01000120">
    <property type="protein sequence ID" value="VAW14663.1"/>
    <property type="molecule type" value="Genomic_DNA"/>
</dbReference>
<dbReference type="AlphaFoldDB" id="A0A3B0TEU5"/>
<sequence>MKTTKRFFTYGLLVLSMVFTSCSKDGDIGPQGEQGIAGQDGNANVTSVVLRDISLPSNSTSTFNVPELTQEILDEGLVVVHINLNTTASFELWSPLPVELFNEIVRVRQIRVGEID</sequence>
<reference evidence="1" key="1">
    <citation type="submission" date="2018-06" db="EMBL/GenBank/DDBJ databases">
        <authorList>
            <person name="Zhirakovskaya E."/>
        </authorList>
    </citation>
    <scope>NUCLEOTIDE SEQUENCE</scope>
</reference>
<evidence type="ECO:0000313" key="1">
    <source>
        <dbReference type="EMBL" id="VAW14663.1"/>
    </source>
</evidence>
<protein>
    <submittedName>
        <fullName evidence="1">Phage tail fiber protein</fullName>
    </submittedName>
</protein>
<dbReference type="PROSITE" id="PS51257">
    <property type="entry name" value="PROKAR_LIPOPROTEIN"/>
    <property type="match status" value="1"/>
</dbReference>
<gene>
    <name evidence="1" type="ORF">MNBD_BACTEROID03-624</name>
</gene>
<accession>A0A3B0TEU5</accession>
<name>A0A3B0TEU5_9ZZZZ</name>